<reference evidence="2 3" key="1">
    <citation type="submission" date="2023-01" db="EMBL/GenBank/DDBJ databases">
        <authorList>
            <person name="Whitehead M."/>
        </authorList>
    </citation>
    <scope>NUCLEOTIDE SEQUENCE [LARGE SCALE GENOMIC DNA]</scope>
</reference>
<evidence type="ECO:0000256" key="1">
    <source>
        <dbReference type="SAM" id="MobiDB-lite"/>
    </source>
</evidence>
<evidence type="ECO:0000313" key="3">
    <source>
        <dbReference type="Proteomes" id="UP001160148"/>
    </source>
</evidence>
<protein>
    <submittedName>
        <fullName evidence="2">Uncharacterized protein</fullName>
    </submittedName>
</protein>
<evidence type="ECO:0000313" key="2">
    <source>
        <dbReference type="EMBL" id="CAI6356407.1"/>
    </source>
</evidence>
<gene>
    <name evidence="2" type="ORF">MEUPH1_LOCUS12141</name>
</gene>
<feature type="compositionally biased region" description="Basic residues" evidence="1">
    <location>
        <begin position="58"/>
        <end position="67"/>
    </location>
</feature>
<organism evidence="2 3">
    <name type="scientific">Macrosiphum euphorbiae</name>
    <name type="common">potato aphid</name>
    <dbReference type="NCBI Taxonomy" id="13131"/>
    <lineage>
        <taxon>Eukaryota</taxon>
        <taxon>Metazoa</taxon>
        <taxon>Ecdysozoa</taxon>
        <taxon>Arthropoda</taxon>
        <taxon>Hexapoda</taxon>
        <taxon>Insecta</taxon>
        <taxon>Pterygota</taxon>
        <taxon>Neoptera</taxon>
        <taxon>Paraneoptera</taxon>
        <taxon>Hemiptera</taxon>
        <taxon>Sternorrhyncha</taxon>
        <taxon>Aphidomorpha</taxon>
        <taxon>Aphidoidea</taxon>
        <taxon>Aphididae</taxon>
        <taxon>Macrosiphini</taxon>
        <taxon>Macrosiphum</taxon>
    </lineage>
</organism>
<keyword evidence="3" id="KW-1185">Reference proteome</keyword>
<sequence length="67" mass="7567">MVELTLFRCQISVRVSDPIPVVKDMFDILCENLPEDHFERDVQNLLKNGGGHPVTQGGRKKASQTEE</sequence>
<dbReference type="EMBL" id="CARXXK010000002">
    <property type="protein sequence ID" value="CAI6356407.1"/>
    <property type="molecule type" value="Genomic_DNA"/>
</dbReference>
<comment type="caution">
    <text evidence="2">The sequence shown here is derived from an EMBL/GenBank/DDBJ whole genome shotgun (WGS) entry which is preliminary data.</text>
</comment>
<accession>A0AAV0WKS6</accession>
<feature type="region of interest" description="Disordered" evidence="1">
    <location>
        <begin position="45"/>
        <end position="67"/>
    </location>
</feature>
<dbReference type="AlphaFoldDB" id="A0AAV0WKS6"/>
<name>A0AAV0WKS6_9HEMI</name>
<proteinExistence type="predicted"/>
<dbReference type="Proteomes" id="UP001160148">
    <property type="component" value="Unassembled WGS sequence"/>
</dbReference>